<reference evidence="3" key="1">
    <citation type="submission" date="2012-12" db="EMBL/GenBank/DDBJ databases">
        <authorList>
            <person name="Hellsten U."/>
            <person name="Grimwood J."/>
            <person name="Chapman J.A."/>
            <person name="Shapiro H."/>
            <person name="Aerts A."/>
            <person name="Otillar R.P."/>
            <person name="Terry A.Y."/>
            <person name="Boore J.L."/>
            <person name="Simakov O."/>
            <person name="Marletaz F."/>
            <person name="Cho S.-J."/>
            <person name="Edsinger-Gonzales E."/>
            <person name="Havlak P."/>
            <person name="Kuo D.-H."/>
            <person name="Larsson T."/>
            <person name="Lv J."/>
            <person name="Arendt D."/>
            <person name="Savage R."/>
            <person name="Osoegawa K."/>
            <person name="de Jong P."/>
            <person name="Lindberg D.R."/>
            <person name="Seaver E.C."/>
            <person name="Weisblat D.A."/>
            <person name="Putnam N.H."/>
            <person name="Grigoriev I.V."/>
            <person name="Rokhsar D.S."/>
        </authorList>
    </citation>
    <scope>NUCLEOTIDE SEQUENCE</scope>
</reference>
<dbReference type="PANTHER" id="PTHR31508">
    <property type="entry name" value="PROTEIN PITCHFORK"/>
    <property type="match status" value="1"/>
</dbReference>
<organism evidence="2 3">
    <name type="scientific">Helobdella robusta</name>
    <name type="common">Californian leech</name>
    <dbReference type="NCBI Taxonomy" id="6412"/>
    <lineage>
        <taxon>Eukaryota</taxon>
        <taxon>Metazoa</taxon>
        <taxon>Spiralia</taxon>
        <taxon>Lophotrochozoa</taxon>
        <taxon>Annelida</taxon>
        <taxon>Clitellata</taxon>
        <taxon>Hirudinea</taxon>
        <taxon>Rhynchobdellida</taxon>
        <taxon>Glossiphoniidae</taxon>
        <taxon>Helobdella</taxon>
    </lineage>
</organism>
<dbReference type="InterPro" id="IPR010736">
    <property type="entry name" value="SHIPPO-rpt"/>
</dbReference>
<dbReference type="PANTHER" id="PTHR31508:SF2">
    <property type="entry name" value="PROTEIN PITCHFORK"/>
    <property type="match status" value="1"/>
</dbReference>
<dbReference type="KEGG" id="hro:HELRODRAFT_164378"/>
<dbReference type="CTD" id="20200526"/>
<accession>T1EVC6</accession>
<dbReference type="HOGENOM" id="CLU_1596319_0_0_1"/>
<reference evidence="2" key="3">
    <citation type="submission" date="2015-06" db="UniProtKB">
        <authorList>
            <consortium name="EnsemblMetazoa"/>
        </authorList>
    </citation>
    <scope>IDENTIFICATION</scope>
</reference>
<evidence type="ECO:0000313" key="2">
    <source>
        <dbReference type="EnsemblMetazoa" id="HelroP164378"/>
    </source>
</evidence>
<dbReference type="EMBL" id="AMQM01001646">
    <property type="status" value="NOT_ANNOTATED_CDS"/>
    <property type="molecule type" value="Genomic_DNA"/>
</dbReference>
<name>T1EVC6_HELRO</name>
<dbReference type="AlphaFoldDB" id="T1EVC6"/>
<evidence type="ECO:0000313" key="1">
    <source>
        <dbReference type="EMBL" id="ESN94522.1"/>
    </source>
</evidence>
<dbReference type="Pfam" id="PF07004">
    <property type="entry name" value="SHIPPO-rpt"/>
    <property type="match status" value="1"/>
</dbReference>
<dbReference type="EMBL" id="KB097571">
    <property type="protein sequence ID" value="ESN94522.1"/>
    <property type="molecule type" value="Genomic_DNA"/>
</dbReference>
<evidence type="ECO:0000313" key="3">
    <source>
        <dbReference type="Proteomes" id="UP000015101"/>
    </source>
</evidence>
<sequence>MKKQKRFEAPSAIKHFAFLSSKSRFYESNSANALKESSNAIGPNTYNADKLDFIDKLNKRPRSHKGYIIGARTASRFPRISKDNSIGPGAYSFPEISMKTNFKPFNSAAKRFSYALESTTPGTGTYECEYNPCKHVQYQQSFGGNPVNLPCITQHSSIKSNTDKVRL</sequence>
<dbReference type="GO" id="GO:0031344">
    <property type="term" value="P:regulation of cell projection organization"/>
    <property type="evidence" value="ECO:0000318"/>
    <property type="project" value="GO_Central"/>
</dbReference>
<dbReference type="RefSeq" id="XP_009027577.1">
    <property type="nucleotide sequence ID" value="XM_009029329.1"/>
</dbReference>
<dbReference type="EnsemblMetazoa" id="HelroT164378">
    <property type="protein sequence ID" value="HelroP164378"/>
    <property type="gene ID" value="HelroG164378"/>
</dbReference>
<dbReference type="InterPro" id="IPR033602">
    <property type="entry name" value="CIMAP3"/>
</dbReference>
<reference evidence="1 3" key="2">
    <citation type="journal article" date="2013" name="Nature">
        <title>Insights into bilaterian evolution from three spiralian genomes.</title>
        <authorList>
            <person name="Simakov O."/>
            <person name="Marletaz F."/>
            <person name="Cho S.J."/>
            <person name="Edsinger-Gonzales E."/>
            <person name="Havlak P."/>
            <person name="Hellsten U."/>
            <person name="Kuo D.H."/>
            <person name="Larsson T."/>
            <person name="Lv J."/>
            <person name="Arendt D."/>
            <person name="Savage R."/>
            <person name="Osoegawa K."/>
            <person name="de Jong P."/>
            <person name="Grimwood J."/>
            <person name="Chapman J.A."/>
            <person name="Shapiro H."/>
            <person name="Aerts A."/>
            <person name="Otillar R.P."/>
            <person name="Terry A.Y."/>
            <person name="Boore J.L."/>
            <person name="Grigoriev I.V."/>
            <person name="Lindberg D.R."/>
            <person name="Seaver E.C."/>
            <person name="Weisblat D.A."/>
            <person name="Putnam N.H."/>
            <person name="Rokhsar D.S."/>
        </authorList>
    </citation>
    <scope>NUCLEOTIDE SEQUENCE</scope>
</reference>
<dbReference type="GO" id="GO:0008092">
    <property type="term" value="F:cytoskeletal protein binding"/>
    <property type="evidence" value="ECO:0000318"/>
    <property type="project" value="GO_Central"/>
</dbReference>
<dbReference type="InParanoid" id="T1EVC6"/>
<dbReference type="GeneID" id="20200526"/>
<gene>
    <name evidence="2" type="primary">20200526</name>
    <name evidence="1" type="ORF">HELRODRAFT_164378</name>
</gene>
<keyword evidence="3" id="KW-1185">Reference proteome</keyword>
<dbReference type="Proteomes" id="UP000015101">
    <property type="component" value="Unassembled WGS sequence"/>
</dbReference>
<proteinExistence type="predicted"/>
<dbReference type="OrthoDB" id="8189408at2759"/>
<protein>
    <submittedName>
        <fullName evidence="1 2">Uncharacterized protein</fullName>
    </submittedName>
</protein>